<gene>
    <name evidence="1" type="ordered locus">SL003B_0163</name>
</gene>
<sequence length="109" mass="12144">MAGAEALPAAPSAGDPEFYLNTIQFELGDHGLSEDARDYLYTRIADATRQQRASLAEEARLLEFEENCRLVGRLLREALEGRGTVLGVVELDDVETMFFRLCPGLYPFC</sequence>
<dbReference type="AlphaFoldDB" id="F2IZH9"/>
<dbReference type="STRING" id="991905.SL003B_0163"/>
<proteinExistence type="predicted"/>
<dbReference type="KEGG" id="pgv:SL003B_0163"/>
<reference evidence="1 2" key="1">
    <citation type="journal article" date="2011" name="J. Bacteriol.">
        <title>Complete genome sequence of Polymorphum gilvum SL003B-26A1T, a crude oil-degrading bacterium from oil-polluted saline soil.</title>
        <authorList>
            <person name="Li S.G."/>
            <person name="Tang Y.Q."/>
            <person name="Nie Y."/>
            <person name="Cai M."/>
            <person name="Wu X.L."/>
        </authorList>
    </citation>
    <scope>NUCLEOTIDE SEQUENCE [LARGE SCALE GENOMIC DNA]</scope>
    <source>
        <strain evidence="2">LMG 25793 / CGMCC 1.9160 / SL003B-26A1</strain>
    </source>
</reference>
<organism evidence="1 2">
    <name type="scientific">Polymorphum gilvum (strain LMG 25793 / CGMCC 1.9160 / SL003B-26A1)</name>
    <dbReference type="NCBI Taxonomy" id="991905"/>
    <lineage>
        <taxon>Bacteria</taxon>
        <taxon>Pseudomonadati</taxon>
        <taxon>Pseudomonadota</taxon>
        <taxon>Alphaproteobacteria</taxon>
        <taxon>Rhodobacterales</taxon>
        <taxon>Paracoccaceae</taxon>
        <taxon>Polymorphum</taxon>
    </lineage>
</organism>
<evidence type="ECO:0000313" key="2">
    <source>
        <dbReference type="Proteomes" id="UP000008130"/>
    </source>
</evidence>
<dbReference type="EMBL" id="CP002568">
    <property type="protein sequence ID" value="ADZ68603.1"/>
    <property type="molecule type" value="Genomic_DNA"/>
</dbReference>
<dbReference type="RefSeq" id="WP_013650926.1">
    <property type="nucleotide sequence ID" value="NC_015259.1"/>
</dbReference>
<name>F2IZH9_POLGS</name>
<dbReference type="Proteomes" id="UP000008130">
    <property type="component" value="Chromosome"/>
</dbReference>
<accession>F2IZH9</accession>
<dbReference type="HOGENOM" id="CLU_2181474_0_0_5"/>
<evidence type="ECO:0000313" key="1">
    <source>
        <dbReference type="EMBL" id="ADZ68603.1"/>
    </source>
</evidence>
<keyword evidence="2" id="KW-1185">Reference proteome</keyword>
<protein>
    <submittedName>
        <fullName evidence="1">Uncharacterized protein</fullName>
    </submittedName>
</protein>
<dbReference type="PATRIC" id="fig|991905.3.peg.167"/>